<proteinExistence type="predicted"/>
<dbReference type="AlphaFoldDB" id="A0A0B5AWE8"/>
<name>A0A0B5AWE8_9BACL</name>
<dbReference type="BioCyc" id="JESP1508404:G14D9-13018-MONOMER"/>
<dbReference type="KEGG" id="jeo:JMA_37340"/>
<evidence type="ECO:0000313" key="2">
    <source>
        <dbReference type="Proteomes" id="UP000031449"/>
    </source>
</evidence>
<dbReference type="HOGENOM" id="CLU_2788319_0_0_9"/>
<dbReference type="Proteomes" id="UP000031449">
    <property type="component" value="Plasmid unnamed"/>
</dbReference>
<keyword evidence="2" id="KW-1185">Reference proteome</keyword>
<reference evidence="1 2" key="1">
    <citation type="submission" date="2014-08" db="EMBL/GenBank/DDBJ databases">
        <title>Complete genome of a marine bacteria Jeotgalibacillus malaysiensis.</title>
        <authorList>
            <person name="Yaakop A.S."/>
            <person name="Chan K.-G."/>
            <person name="Goh K.M."/>
        </authorList>
    </citation>
    <scope>NUCLEOTIDE SEQUENCE [LARGE SCALE GENOMIC DNA]</scope>
    <source>
        <strain evidence="1 2">D5</strain>
        <plasmid evidence="2">Plasmid</plasmid>
    </source>
</reference>
<geneLocation type="plasmid" evidence="2"/>
<dbReference type="EMBL" id="CP009417">
    <property type="protein sequence ID" value="AJD93052.1"/>
    <property type="molecule type" value="Genomic_DNA"/>
</dbReference>
<gene>
    <name evidence="1" type="ORF">JMA_37340</name>
</gene>
<evidence type="ECO:0000313" key="1">
    <source>
        <dbReference type="EMBL" id="AJD93052.1"/>
    </source>
</evidence>
<accession>A0A0B5AWE8</accession>
<sequence>MTVQTFEELTDIEMMIEITGCHLEDINAHSMTELPGELWHSIKDTVSYLPQQEQVLIVRSMMKPFFAM</sequence>
<organism evidence="1 2">
    <name type="scientific">Jeotgalibacillus malaysiensis</name>
    <dbReference type="NCBI Taxonomy" id="1508404"/>
    <lineage>
        <taxon>Bacteria</taxon>
        <taxon>Bacillati</taxon>
        <taxon>Bacillota</taxon>
        <taxon>Bacilli</taxon>
        <taxon>Bacillales</taxon>
        <taxon>Caryophanaceae</taxon>
        <taxon>Jeotgalibacillus</taxon>
    </lineage>
</organism>
<protein>
    <submittedName>
        <fullName evidence="1">Uncharacterized protein</fullName>
    </submittedName>
</protein>
<keyword evidence="1" id="KW-0614">Plasmid</keyword>